<dbReference type="GO" id="GO:0003676">
    <property type="term" value="F:nucleic acid binding"/>
    <property type="evidence" value="ECO:0007669"/>
    <property type="project" value="InterPro"/>
</dbReference>
<sequence length="290" mass="32091">MSHFYAQMSILWDQLEVMDPQVKGERNITIVQKYFHKAHLVQFLMALCNDFEIIRTSILQRDPLPSVKHALSELLAEEARRGTRGPLGSTPSAVDTVLSTPSRRLPNSSDAKSGSSRDLTNVKCNYCKEFGHMKYSCPAKAKKYQNNNSGRTAAAFVTHDSSAVVPPTVLTLSDLQAMINKTPTLNDIQDMINKAFKGLGHSSGGASALSASSGTRRKYNKKNNGRSPKQIGQKMEFLPQLKRSAGSDHHGRSLVPWKEPGAMEGARRHGRSPAPWKEPGAMERVWRHLA</sequence>
<feature type="compositionally biased region" description="Basic and acidic residues" evidence="1">
    <location>
        <begin position="280"/>
        <end position="290"/>
    </location>
</feature>
<dbReference type="EMBL" id="JAINDJ010000003">
    <property type="protein sequence ID" value="KAG9453455.1"/>
    <property type="molecule type" value="Genomic_DNA"/>
</dbReference>
<feature type="compositionally biased region" description="Polar residues" evidence="1">
    <location>
        <begin position="89"/>
        <end position="118"/>
    </location>
</feature>
<evidence type="ECO:0000313" key="2">
    <source>
        <dbReference type="EMBL" id="KAG9453455.1"/>
    </source>
</evidence>
<protein>
    <recommendedName>
        <fullName evidence="4">CCHC-type domain-containing protein</fullName>
    </recommendedName>
</protein>
<proteinExistence type="predicted"/>
<accession>A0AAV7EX32</accession>
<organism evidence="2 3">
    <name type="scientific">Aristolochia fimbriata</name>
    <name type="common">White veined hardy Dutchman's pipe vine</name>
    <dbReference type="NCBI Taxonomy" id="158543"/>
    <lineage>
        <taxon>Eukaryota</taxon>
        <taxon>Viridiplantae</taxon>
        <taxon>Streptophyta</taxon>
        <taxon>Embryophyta</taxon>
        <taxon>Tracheophyta</taxon>
        <taxon>Spermatophyta</taxon>
        <taxon>Magnoliopsida</taxon>
        <taxon>Magnoliidae</taxon>
        <taxon>Piperales</taxon>
        <taxon>Aristolochiaceae</taxon>
        <taxon>Aristolochia</taxon>
    </lineage>
</organism>
<keyword evidence="3" id="KW-1185">Reference proteome</keyword>
<evidence type="ECO:0000313" key="3">
    <source>
        <dbReference type="Proteomes" id="UP000825729"/>
    </source>
</evidence>
<feature type="region of interest" description="Disordered" evidence="1">
    <location>
        <begin position="81"/>
        <end position="118"/>
    </location>
</feature>
<feature type="compositionally biased region" description="Low complexity" evidence="1">
    <location>
        <begin position="199"/>
        <end position="214"/>
    </location>
</feature>
<dbReference type="Gene3D" id="4.10.60.10">
    <property type="entry name" value="Zinc finger, CCHC-type"/>
    <property type="match status" value="1"/>
</dbReference>
<feature type="compositionally biased region" description="Basic residues" evidence="1">
    <location>
        <begin position="215"/>
        <end position="224"/>
    </location>
</feature>
<name>A0AAV7EX32_ARIFI</name>
<dbReference type="GO" id="GO:0008270">
    <property type="term" value="F:zinc ion binding"/>
    <property type="evidence" value="ECO:0007669"/>
    <property type="project" value="InterPro"/>
</dbReference>
<dbReference type="PANTHER" id="PTHR34222:SF100">
    <property type="entry name" value="CCHC-TYPE DOMAIN-CONTAINING PROTEIN"/>
    <property type="match status" value="1"/>
</dbReference>
<comment type="caution">
    <text evidence="2">The sequence shown here is derived from an EMBL/GenBank/DDBJ whole genome shotgun (WGS) entry which is preliminary data.</text>
</comment>
<evidence type="ECO:0000256" key="1">
    <source>
        <dbReference type="SAM" id="MobiDB-lite"/>
    </source>
</evidence>
<evidence type="ECO:0008006" key="4">
    <source>
        <dbReference type="Google" id="ProtNLM"/>
    </source>
</evidence>
<dbReference type="PANTHER" id="PTHR34222">
    <property type="entry name" value="GAG_PRE-INTEGRS DOMAIN-CONTAINING PROTEIN"/>
    <property type="match status" value="1"/>
</dbReference>
<gene>
    <name evidence="2" type="ORF">H6P81_006359</name>
</gene>
<reference evidence="2 3" key="1">
    <citation type="submission" date="2021-07" db="EMBL/GenBank/DDBJ databases">
        <title>The Aristolochia fimbriata genome: insights into angiosperm evolution, floral development and chemical biosynthesis.</title>
        <authorList>
            <person name="Jiao Y."/>
        </authorList>
    </citation>
    <scope>NUCLEOTIDE SEQUENCE [LARGE SCALE GENOMIC DNA]</scope>
    <source>
        <strain evidence="2">IBCAS-2021</strain>
        <tissue evidence="2">Leaf</tissue>
    </source>
</reference>
<dbReference type="Proteomes" id="UP000825729">
    <property type="component" value="Unassembled WGS sequence"/>
</dbReference>
<feature type="region of interest" description="Disordered" evidence="1">
    <location>
        <begin position="199"/>
        <end position="290"/>
    </location>
</feature>
<dbReference type="AlphaFoldDB" id="A0AAV7EX32"/>
<dbReference type="SUPFAM" id="SSF57756">
    <property type="entry name" value="Retrovirus zinc finger-like domains"/>
    <property type="match status" value="1"/>
</dbReference>
<dbReference type="InterPro" id="IPR036875">
    <property type="entry name" value="Znf_CCHC_sf"/>
</dbReference>